<protein>
    <submittedName>
        <fullName evidence="1">Fibronectin type 3 domains containing extracellular protein</fullName>
    </submittedName>
</protein>
<sequence length="415" mass="47593">MFFMKKVVSLTISVVLLLFLGTITDGSSGDYIEVYLIEKSEDSLRLTWKQISKAKKYVLYDNRGKVLYEGNEREFIHKNLTSGEMYEYVLAAFDKDEQLLTKMNVITNTLHPLSNDSVKVDMFFNERMIKIDWSDIPNVQSYTVYRDGKPMVVVSQSEFKDFNVSFGREYMYIIEGIEKVKKSDKEKDKVVEDEKNHVILISAKQVTDKRNMRFEEFSQSFSTLAVEPVTSYRNTTFIKPAKISAPDGYCYGGDNRDFSASASTYRTRVDLSIYWQDRTYGFSKYTSDSIRYNKNDNGTCGSTELARKNAGTSGITAVKEWITSSEAQFQISHSVGLPFLMDVPPNIDYSYSLNIQKSGVTYINGSHDQYPWHEIYRSDNGGTWKTLYQFNPDAAGTNVKYLFPSYPNKKIAVSK</sequence>
<dbReference type="Proteomes" id="UP000000742">
    <property type="component" value="Chromosome"/>
</dbReference>
<dbReference type="STRING" id="491915.Aflv_0254"/>
<proteinExistence type="predicted"/>
<evidence type="ECO:0000313" key="1">
    <source>
        <dbReference type="EMBL" id="ACJ32638.1"/>
    </source>
</evidence>
<dbReference type="EMBL" id="CP000922">
    <property type="protein sequence ID" value="ACJ32638.1"/>
    <property type="molecule type" value="Genomic_DNA"/>
</dbReference>
<accession>B7GFV8</accession>
<dbReference type="HOGENOM" id="CLU_606458_0_0_9"/>
<gene>
    <name evidence="1" type="ordered locus">Aflv_0254</name>
</gene>
<evidence type="ECO:0000313" key="2">
    <source>
        <dbReference type="Proteomes" id="UP000000742"/>
    </source>
</evidence>
<name>B7GFV8_ANOFW</name>
<dbReference type="AlphaFoldDB" id="B7GFV8"/>
<dbReference type="InterPro" id="IPR021631">
    <property type="entry name" value="DUF3238"/>
</dbReference>
<organism evidence="1 2">
    <name type="scientific">Anoxybacillus flavithermus (strain DSM 21510 / WK1)</name>
    <dbReference type="NCBI Taxonomy" id="491915"/>
    <lineage>
        <taxon>Bacteria</taxon>
        <taxon>Bacillati</taxon>
        <taxon>Bacillota</taxon>
        <taxon>Bacilli</taxon>
        <taxon>Bacillales</taxon>
        <taxon>Anoxybacillaceae</taxon>
        <taxon>Anoxybacillus</taxon>
    </lineage>
</organism>
<dbReference type="eggNOG" id="ENOG502ZBHF">
    <property type="taxonomic scope" value="Bacteria"/>
</dbReference>
<reference evidence="1 2" key="1">
    <citation type="journal article" date="2008" name="Genome Biol.">
        <title>Encapsulated in silica: genome, proteome and physiology of the thermophilic bacterium Anoxybacillus flavithermus WK1.</title>
        <authorList>
            <person name="Saw J.H."/>
            <person name="Mountain B.W."/>
            <person name="Feng L."/>
            <person name="Omelchenko M.V."/>
            <person name="Hou S."/>
            <person name="Saito J.A."/>
            <person name="Stott M.B."/>
            <person name="Li D."/>
            <person name="Zhao G."/>
            <person name="Wu J."/>
            <person name="Galperin M.Y."/>
            <person name="Koonin E.V."/>
            <person name="Makarova K.S."/>
            <person name="Wolf Y.I."/>
            <person name="Rigden D.J."/>
            <person name="Dunfield P.F."/>
            <person name="Wang L."/>
            <person name="Alam M."/>
        </authorList>
    </citation>
    <scope>NUCLEOTIDE SEQUENCE [LARGE SCALE GENOMIC DNA]</scope>
    <source>
        <strain evidence="2">DSM 21510 / WK1</strain>
    </source>
</reference>
<dbReference type="Pfam" id="PF11579">
    <property type="entry name" value="DUF3238"/>
    <property type="match status" value="1"/>
</dbReference>
<dbReference type="KEGG" id="afl:Aflv_0254"/>